<dbReference type="Gene3D" id="3.40.50.620">
    <property type="entry name" value="HUPs"/>
    <property type="match status" value="1"/>
</dbReference>
<name>A0A1G9MNK3_9ACTN</name>
<dbReference type="OrthoDB" id="5419113at2"/>
<keyword evidence="4" id="KW-1185">Reference proteome</keyword>
<feature type="domain" description="UspA" evidence="2">
    <location>
        <begin position="5"/>
        <end position="126"/>
    </location>
</feature>
<accession>A0A1G9MNK3</accession>
<proteinExistence type="inferred from homology"/>
<reference evidence="4" key="1">
    <citation type="submission" date="2016-10" db="EMBL/GenBank/DDBJ databases">
        <authorList>
            <person name="Varghese N."/>
            <person name="Submissions S."/>
        </authorList>
    </citation>
    <scope>NUCLEOTIDE SEQUENCE [LARGE SCALE GENOMIC DNA]</scope>
    <source>
        <strain evidence="4">DSM 45419</strain>
    </source>
</reference>
<evidence type="ECO:0000256" key="1">
    <source>
        <dbReference type="ARBA" id="ARBA00008791"/>
    </source>
</evidence>
<dbReference type="EMBL" id="FNHE01000002">
    <property type="protein sequence ID" value="SDL75601.1"/>
    <property type="molecule type" value="Genomic_DNA"/>
</dbReference>
<protein>
    <submittedName>
        <fullName evidence="3">Universal stress protein family protein</fullName>
    </submittedName>
</protein>
<gene>
    <name evidence="3" type="ORF">SAMN05660642_00708</name>
</gene>
<evidence type="ECO:0000313" key="3">
    <source>
        <dbReference type="EMBL" id="SDL75601.1"/>
    </source>
</evidence>
<dbReference type="Proteomes" id="UP000198680">
    <property type="component" value="Unassembled WGS sequence"/>
</dbReference>
<dbReference type="STRING" id="1137991.SAMN05660642_00708"/>
<dbReference type="SUPFAM" id="SSF52402">
    <property type="entry name" value="Adenine nucleotide alpha hydrolases-like"/>
    <property type="match status" value="1"/>
</dbReference>
<evidence type="ECO:0000259" key="2">
    <source>
        <dbReference type="Pfam" id="PF00582"/>
    </source>
</evidence>
<comment type="similarity">
    <text evidence="1">Belongs to the universal stress protein A family.</text>
</comment>
<dbReference type="InterPro" id="IPR006016">
    <property type="entry name" value="UspA"/>
</dbReference>
<dbReference type="CDD" id="cd00293">
    <property type="entry name" value="USP-like"/>
    <property type="match status" value="1"/>
</dbReference>
<organism evidence="3 4">
    <name type="scientific">Geodermatophilus siccatus</name>
    <dbReference type="NCBI Taxonomy" id="1137991"/>
    <lineage>
        <taxon>Bacteria</taxon>
        <taxon>Bacillati</taxon>
        <taxon>Actinomycetota</taxon>
        <taxon>Actinomycetes</taxon>
        <taxon>Geodermatophilales</taxon>
        <taxon>Geodermatophilaceae</taxon>
        <taxon>Geodermatophilus</taxon>
    </lineage>
</organism>
<dbReference type="Pfam" id="PF00582">
    <property type="entry name" value="Usp"/>
    <property type="match status" value="1"/>
</dbReference>
<evidence type="ECO:0000313" key="4">
    <source>
        <dbReference type="Proteomes" id="UP000198680"/>
    </source>
</evidence>
<dbReference type="InterPro" id="IPR006015">
    <property type="entry name" value="Universal_stress_UspA"/>
</dbReference>
<dbReference type="RefSeq" id="WP_091213933.1">
    <property type="nucleotide sequence ID" value="NZ_FNHE01000002.1"/>
</dbReference>
<sequence>MRSTIVLVNDRPEGDAALRWGADHARRCGNDLQVVLVRADSPAAPEYSTPALRERVTERLVDAGLPHLLHAPEEDVVAQVDRLATAVGADLVVVPVRRRSPTVKLLVGSIAQRLILDAPCPVVAVKGLG</sequence>
<dbReference type="PRINTS" id="PR01438">
    <property type="entry name" value="UNVRSLSTRESS"/>
</dbReference>
<dbReference type="AlphaFoldDB" id="A0A1G9MNK3"/>
<dbReference type="InterPro" id="IPR014729">
    <property type="entry name" value="Rossmann-like_a/b/a_fold"/>
</dbReference>